<organism evidence="1 2">
    <name type="scientific">Canariomyces notabilis</name>
    <dbReference type="NCBI Taxonomy" id="2074819"/>
    <lineage>
        <taxon>Eukaryota</taxon>
        <taxon>Fungi</taxon>
        <taxon>Dikarya</taxon>
        <taxon>Ascomycota</taxon>
        <taxon>Pezizomycotina</taxon>
        <taxon>Sordariomycetes</taxon>
        <taxon>Sordariomycetidae</taxon>
        <taxon>Sordariales</taxon>
        <taxon>Chaetomiaceae</taxon>
        <taxon>Canariomyces</taxon>
    </lineage>
</organism>
<dbReference type="Proteomes" id="UP001302812">
    <property type="component" value="Unassembled WGS sequence"/>
</dbReference>
<keyword evidence="2" id="KW-1185">Reference proteome</keyword>
<dbReference type="AlphaFoldDB" id="A0AAN6QF03"/>
<evidence type="ECO:0000313" key="1">
    <source>
        <dbReference type="EMBL" id="KAK4109022.1"/>
    </source>
</evidence>
<protein>
    <submittedName>
        <fullName evidence="1">Uncharacterized protein</fullName>
    </submittedName>
</protein>
<gene>
    <name evidence="1" type="ORF">N656DRAFT_370830</name>
</gene>
<reference evidence="1" key="1">
    <citation type="journal article" date="2023" name="Mol. Phylogenet. Evol.">
        <title>Genome-scale phylogeny and comparative genomics of the fungal order Sordariales.</title>
        <authorList>
            <person name="Hensen N."/>
            <person name="Bonometti L."/>
            <person name="Westerberg I."/>
            <person name="Brannstrom I.O."/>
            <person name="Guillou S."/>
            <person name="Cros-Aarteil S."/>
            <person name="Calhoun S."/>
            <person name="Haridas S."/>
            <person name="Kuo A."/>
            <person name="Mondo S."/>
            <person name="Pangilinan J."/>
            <person name="Riley R."/>
            <person name="LaButti K."/>
            <person name="Andreopoulos B."/>
            <person name="Lipzen A."/>
            <person name="Chen C."/>
            <person name="Yan M."/>
            <person name="Daum C."/>
            <person name="Ng V."/>
            <person name="Clum A."/>
            <person name="Steindorff A."/>
            <person name="Ohm R.A."/>
            <person name="Martin F."/>
            <person name="Silar P."/>
            <person name="Natvig D.O."/>
            <person name="Lalanne C."/>
            <person name="Gautier V."/>
            <person name="Ament-Velasquez S.L."/>
            <person name="Kruys A."/>
            <person name="Hutchinson M.I."/>
            <person name="Powell A.J."/>
            <person name="Barry K."/>
            <person name="Miller A.N."/>
            <person name="Grigoriev I.V."/>
            <person name="Debuchy R."/>
            <person name="Gladieux P."/>
            <person name="Hiltunen Thoren M."/>
            <person name="Johannesson H."/>
        </authorList>
    </citation>
    <scope>NUCLEOTIDE SEQUENCE</scope>
    <source>
        <strain evidence="1">CBS 508.74</strain>
    </source>
</reference>
<evidence type="ECO:0000313" key="2">
    <source>
        <dbReference type="Proteomes" id="UP001302812"/>
    </source>
</evidence>
<proteinExistence type="predicted"/>
<reference evidence="1" key="2">
    <citation type="submission" date="2023-05" db="EMBL/GenBank/DDBJ databases">
        <authorList>
            <consortium name="Lawrence Berkeley National Laboratory"/>
            <person name="Steindorff A."/>
            <person name="Hensen N."/>
            <person name="Bonometti L."/>
            <person name="Westerberg I."/>
            <person name="Brannstrom I.O."/>
            <person name="Guillou S."/>
            <person name="Cros-Aarteil S."/>
            <person name="Calhoun S."/>
            <person name="Haridas S."/>
            <person name="Kuo A."/>
            <person name="Mondo S."/>
            <person name="Pangilinan J."/>
            <person name="Riley R."/>
            <person name="Labutti K."/>
            <person name="Andreopoulos B."/>
            <person name="Lipzen A."/>
            <person name="Chen C."/>
            <person name="Yanf M."/>
            <person name="Daum C."/>
            <person name="Ng V."/>
            <person name="Clum A."/>
            <person name="Ohm R."/>
            <person name="Martin F."/>
            <person name="Silar P."/>
            <person name="Natvig D."/>
            <person name="Lalanne C."/>
            <person name="Gautier V."/>
            <person name="Ament-Velasquez S.L."/>
            <person name="Kruys A."/>
            <person name="Hutchinson M.I."/>
            <person name="Powell A.J."/>
            <person name="Barry K."/>
            <person name="Miller A.N."/>
            <person name="Grigoriev I.V."/>
            <person name="Debuchy R."/>
            <person name="Gladieux P."/>
            <person name="Thoren M.H."/>
            <person name="Johannesson H."/>
        </authorList>
    </citation>
    <scope>NUCLEOTIDE SEQUENCE</scope>
    <source>
        <strain evidence="1">CBS 508.74</strain>
    </source>
</reference>
<name>A0AAN6QF03_9PEZI</name>
<dbReference type="GeneID" id="89933538"/>
<comment type="caution">
    <text evidence="1">The sequence shown here is derived from an EMBL/GenBank/DDBJ whole genome shotgun (WGS) entry which is preliminary data.</text>
</comment>
<dbReference type="RefSeq" id="XP_064666592.1">
    <property type="nucleotide sequence ID" value="XM_064809414.1"/>
</dbReference>
<accession>A0AAN6QF03</accession>
<dbReference type="EMBL" id="MU853359">
    <property type="protein sequence ID" value="KAK4109022.1"/>
    <property type="molecule type" value="Genomic_DNA"/>
</dbReference>
<sequence>MVLRQIRVLARPGCARNINTSRSSPTSLSCTLDFFLHPSLFSFTRPLPPKNALITNAFLIAQSPSIYAVRHCFPGALLCVPAYSHYFTRLILQFQLESELHLR</sequence>